<feature type="chain" id="PRO_5002640628" evidence="3">
    <location>
        <begin position="25"/>
        <end position="384"/>
    </location>
</feature>
<gene>
    <name evidence="5" type="ordered locus">Veis_4646</name>
</gene>
<evidence type="ECO:0000313" key="6">
    <source>
        <dbReference type="Proteomes" id="UP000000374"/>
    </source>
</evidence>
<dbReference type="OrthoDB" id="9783240at2"/>
<dbReference type="InterPro" id="IPR028081">
    <property type="entry name" value="Leu-bd"/>
</dbReference>
<dbReference type="InterPro" id="IPR051010">
    <property type="entry name" value="BCAA_transport"/>
</dbReference>
<dbReference type="STRING" id="391735.Veis_4646"/>
<dbReference type="RefSeq" id="WP_011812326.1">
    <property type="nucleotide sequence ID" value="NC_008786.1"/>
</dbReference>
<evidence type="ECO:0000313" key="5">
    <source>
        <dbReference type="EMBL" id="ABM60343.1"/>
    </source>
</evidence>
<dbReference type="eggNOG" id="COG0683">
    <property type="taxonomic scope" value="Bacteria"/>
</dbReference>
<evidence type="ECO:0000256" key="3">
    <source>
        <dbReference type="SAM" id="SignalP"/>
    </source>
</evidence>
<dbReference type="Pfam" id="PF13458">
    <property type="entry name" value="Peripla_BP_6"/>
    <property type="match status" value="1"/>
</dbReference>
<dbReference type="Gene3D" id="3.40.50.2300">
    <property type="match status" value="2"/>
</dbReference>
<proteinExistence type="inferred from homology"/>
<keyword evidence="6" id="KW-1185">Reference proteome</keyword>
<name>A1WRT6_VEREI</name>
<protein>
    <submittedName>
        <fullName evidence="5">Extracellular ligand-binding receptor</fullName>
    </submittedName>
</protein>
<dbReference type="AlphaFoldDB" id="A1WRT6"/>
<comment type="similarity">
    <text evidence="1">Belongs to the leucine-binding protein family.</text>
</comment>
<feature type="domain" description="Leucine-binding protein" evidence="4">
    <location>
        <begin position="29"/>
        <end position="345"/>
    </location>
</feature>
<accession>A1WRT6</accession>
<dbReference type="KEGG" id="vei:Veis_4646"/>
<dbReference type="Proteomes" id="UP000000374">
    <property type="component" value="Chromosome"/>
</dbReference>
<feature type="signal peptide" evidence="3">
    <location>
        <begin position="1"/>
        <end position="24"/>
    </location>
</feature>
<organism evidence="5 6">
    <name type="scientific">Verminephrobacter eiseniae (strain EF01-2)</name>
    <dbReference type="NCBI Taxonomy" id="391735"/>
    <lineage>
        <taxon>Bacteria</taxon>
        <taxon>Pseudomonadati</taxon>
        <taxon>Pseudomonadota</taxon>
        <taxon>Betaproteobacteria</taxon>
        <taxon>Burkholderiales</taxon>
        <taxon>Comamonadaceae</taxon>
        <taxon>Verminephrobacter</taxon>
    </lineage>
</organism>
<dbReference type="GeneID" id="76462933"/>
<dbReference type="InterPro" id="IPR028082">
    <property type="entry name" value="Peripla_BP_I"/>
</dbReference>
<dbReference type="HOGENOM" id="CLU_027128_6_1_4"/>
<dbReference type="SUPFAM" id="SSF53822">
    <property type="entry name" value="Periplasmic binding protein-like I"/>
    <property type="match status" value="1"/>
</dbReference>
<reference evidence="6" key="1">
    <citation type="submission" date="2006-12" db="EMBL/GenBank/DDBJ databases">
        <title>Complete sequence of chromosome 1 of Verminephrobacter eiseniae EF01-2.</title>
        <authorList>
            <person name="Copeland A."/>
            <person name="Lucas S."/>
            <person name="Lapidus A."/>
            <person name="Barry K."/>
            <person name="Detter J.C."/>
            <person name="Glavina del Rio T."/>
            <person name="Dalin E."/>
            <person name="Tice H."/>
            <person name="Pitluck S."/>
            <person name="Chertkov O."/>
            <person name="Brettin T."/>
            <person name="Bruce D."/>
            <person name="Han C."/>
            <person name="Tapia R."/>
            <person name="Gilna P."/>
            <person name="Schmutz J."/>
            <person name="Larimer F."/>
            <person name="Land M."/>
            <person name="Hauser L."/>
            <person name="Kyrpides N."/>
            <person name="Kim E."/>
            <person name="Stahl D."/>
            <person name="Richardson P."/>
        </authorList>
    </citation>
    <scope>NUCLEOTIDE SEQUENCE [LARGE SCALE GENOMIC DNA]</scope>
    <source>
        <strain evidence="6">EF01-2</strain>
    </source>
</reference>
<keyword evidence="2 3" id="KW-0732">Signal</keyword>
<evidence type="ECO:0000256" key="1">
    <source>
        <dbReference type="ARBA" id="ARBA00010062"/>
    </source>
</evidence>
<evidence type="ECO:0000259" key="4">
    <source>
        <dbReference type="Pfam" id="PF13458"/>
    </source>
</evidence>
<keyword evidence="5" id="KW-0675">Receptor</keyword>
<dbReference type="PANTHER" id="PTHR30483:SF6">
    <property type="entry name" value="PERIPLASMIC BINDING PROTEIN OF ABC TRANSPORTER FOR NATURAL AMINO ACIDS"/>
    <property type="match status" value="1"/>
</dbReference>
<evidence type="ECO:0000256" key="2">
    <source>
        <dbReference type="ARBA" id="ARBA00022729"/>
    </source>
</evidence>
<sequence>MHLSSTSRLASLLMAGLISVAAMPAASQPIKLGIITDRVGAAKPYAEPVLQGAQVAAKELNASGGVLGRPIELLVEDDQGRPDLSATAARKLVDSGVAFILSISWTSATQQAQSVTVETGTPHLAPSNSGDTLTTQIANPNFWQTGPLASSQVSTLLAYARSKSFKRVAIIGDNTGLGQLMTQSFKAGIEAAKIQVVSEEVVPRGANSADAQIQRVRASNPDAIFLTGILAPENTLILRAYRLLGLKAPLLGNFSFSNIQYASVAKGLLDGLVFIDAFDPTKPQVQRFIATYTKAAGTAPDNINAYGYDGVMLVADAIRRAGGTDKLKVRDAMQATKGFVGVLGAQGASYGFANGKRTGFDGDGLVVRIYEGDRQGKVQFTGTR</sequence>
<dbReference type="EMBL" id="CP000542">
    <property type="protein sequence ID" value="ABM60343.1"/>
    <property type="molecule type" value="Genomic_DNA"/>
</dbReference>
<dbReference type="PANTHER" id="PTHR30483">
    <property type="entry name" value="LEUCINE-SPECIFIC-BINDING PROTEIN"/>
    <property type="match status" value="1"/>
</dbReference>